<dbReference type="Gene3D" id="2.30.130.40">
    <property type="entry name" value="LON domain-like"/>
    <property type="match status" value="1"/>
</dbReference>
<dbReference type="Gene3D" id="1.20.58.1480">
    <property type="match status" value="1"/>
</dbReference>
<organism evidence="1 2">
    <name type="scientific">Prauserella marina</name>
    <dbReference type="NCBI Taxonomy" id="530584"/>
    <lineage>
        <taxon>Bacteria</taxon>
        <taxon>Bacillati</taxon>
        <taxon>Actinomycetota</taxon>
        <taxon>Actinomycetes</taxon>
        <taxon>Pseudonocardiales</taxon>
        <taxon>Pseudonocardiaceae</taxon>
        <taxon>Prauserella</taxon>
    </lineage>
</organism>
<dbReference type="AlphaFoldDB" id="A0A222VYU1"/>
<accession>A0A222VYU1</accession>
<dbReference type="KEGG" id="pmad:BAY61_08015"/>
<keyword evidence="2" id="KW-1185">Reference proteome</keyword>
<reference evidence="1 2" key="1">
    <citation type="submission" date="2016-10" db="EMBL/GenBank/DDBJ databases">
        <authorList>
            <person name="de Groot N.N."/>
        </authorList>
    </citation>
    <scope>NUCLEOTIDE SEQUENCE [LARGE SCALE GENOMIC DNA]</scope>
    <source>
        <strain evidence="1 2">CGMCC 4.5506</strain>
    </source>
</reference>
<dbReference type="Pfam" id="PF02190">
    <property type="entry name" value="LON_substr_bdg"/>
    <property type="match status" value="1"/>
</dbReference>
<dbReference type="InterPro" id="IPR003111">
    <property type="entry name" value="Lon_prtase_N"/>
</dbReference>
<dbReference type="SUPFAM" id="SSF88697">
    <property type="entry name" value="PUA domain-like"/>
    <property type="match status" value="1"/>
</dbReference>
<dbReference type="SMART" id="SM00464">
    <property type="entry name" value="LON"/>
    <property type="match status" value="1"/>
</dbReference>
<evidence type="ECO:0000313" key="2">
    <source>
        <dbReference type="Proteomes" id="UP000199494"/>
    </source>
</evidence>
<dbReference type="InterPro" id="IPR015947">
    <property type="entry name" value="PUA-like_sf"/>
</dbReference>
<dbReference type="PANTHER" id="PTHR46732:SF8">
    <property type="entry name" value="ATP-DEPENDENT PROTEASE LA (LON) DOMAIN PROTEIN"/>
    <property type="match status" value="1"/>
</dbReference>
<sequence>MTPERADSGATERMLPLFPLHTVLLPGAHLPLHIFEPRYRQLTADLTGERFPEPLFGVVAIRTSLIREVDNLDHVHAIGCGALLREAKGLPDGRFDIVTTGTRRFRLLDIETRSAPYLMAKVSWLDDTPMPSAKPDLAARLGDIARAAHHRYCASAWERDGWQSPAPDTDLRELAYLLAGDCLLPIDDRQALLEERHPLRRLRTVCRLLNREAGFLSKLHAVPVPFTDVDAPAAPSMN</sequence>
<proteinExistence type="predicted"/>
<name>A0A222VYU1_9PSEU</name>
<dbReference type="STRING" id="530584.SAMN05421630_102612"/>
<dbReference type="EMBL" id="FMZE01000002">
    <property type="protein sequence ID" value="SDC56849.1"/>
    <property type="molecule type" value="Genomic_DNA"/>
</dbReference>
<dbReference type="Proteomes" id="UP000199494">
    <property type="component" value="Unassembled WGS sequence"/>
</dbReference>
<dbReference type="PROSITE" id="PS51787">
    <property type="entry name" value="LON_N"/>
    <property type="match status" value="1"/>
</dbReference>
<evidence type="ECO:0000313" key="1">
    <source>
        <dbReference type="EMBL" id="SDC56849.1"/>
    </source>
</evidence>
<dbReference type="OrthoDB" id="25394at2"/>
<protein>
    <submittedName>
        <fullName evidence="1">Uncharacterized protein</fullName>
    </submittedName>
</protein>
<dbReference type="InterPro" id="IPR046336">
    <property type="entry name" value="Lon_prtase_N_sf"/>
</dbReference>
<gene>
    <name evidence="1" type="ORF">SAMN05421630_102612</name>
</gene>
<dbReference type="PANTHER" id="PTHR46732">
    <property type="entry name" value="ATP-DEPENDENT PROTEASE LA (LON) DOMAIN PROTEIN"/>
    <property type="match status" value="1"/>
</dbReference>
<dbReference type="RefSeq" id="WP_091800925.1">
    <property type="nucleotide sequence ID" value="NZ_CP016353.1"/>
</dbReference>